<dbReference type="InParanoid" id="D6WUC5"/>
<organism evidence="2 3">
    <name type="scientific">Tribolium castaneum</name>
    <name type="common">Red flour beetle</name>
    <dbReference type="NCBI Taxonomy" id="7070"/>
    <lineage>
        <taxon>Eukaryota</taxon>
        <taxon>Metazoa</taxon>
        <taxon>Ecdysozoa</taxon>
        <taxon>Arthropoda</taxon>
        <taxon>Hexapoda</taxon>
        <taxon>Insecta</taxon>
        <taxon>Pterygota</taxon>
        <taxon>Neoptera</taxon>
        <taxon>Endopterygota</taxon>
        <taxon>Coleoptera</taxon>
        <taxon>Polyphaga</taxon>
        <taxon>Cucujiformia</taxon>
        <taxon>Tenebrionidae</taxon>
        <taxon>Tenebrionidae incertae sedis</taxon>
        <taxon>Tribolium</taxon>
    </lineage>
</organism>
<proteinExistence type="predicted"/>
<protein>
    <submittedName>
        <fullName evidence="2">Uncharacterized protein</fullName>
    </submittedName>
</protein>
<reference evidence="2 3" key="2">
    <citation type="journal article" date="2010" name="Nucleic Acids Res.">
        <title>BeetleBase in 2010: revisions to provide comprehensive genomic information for Tribolium castaneum.</title>
        <authorList>
            <person name="Kim H.S."/>
            <person name="Murphy T."/>
            <person name="Xia J."/>
            <person name="Caragea D."/>
            <person name="Park Y."/>
            <person name="Beeman R.W."/>
            <person name="Lorenzen M.D."/>
            <person name="Butcher S."/>
            <person name="Manak J.R."/>
            <person name="Brown S.J."/>
        </authorList>
    </citation>
    <scope>GENOME REANNOTATION</scope>
    <source>
        <strain evidence="2 3">Georgia GA2</strain>
    </source>
</reference>
<dbReference type="Proteomes" id="UP000007266">
    <property type="component" value="Linkage group 7"/>
</dbReference>
<evidence type="ECO:0000313" key="2">
    <source>
        <dbReference type="EMBL" id="EFA07225.1"/>
    </source>
</evidence>
<accession>D6WUC5</accession>
<dbReference type="HOGENOM" id="CLU_2336327_0_0_1"/>
<sequence length="98" mass="10746">MGALTASTARAGERNRSSSRGPFRIENAPEDRLCRNPTFATKPNEWCVGGAVVIRDDVLRRDAFAPRILRLIGRGGEGGGSRRNGRGKSRRRRLVATL</sequence>
<feature type="region of interest" description="Disordered" evidence="1">
    <location>
        <begin position="73"/>
        <end position="98"/>
    </location>
</feature>
<dbReference type="EMBL" id="KQ971352">
    <property type="protein sequence ID" value="EFA07225.1"/>
    <property type="molecule type" value="Genomic_DNA"/>
</dbReference>
<feature type="compositionally biased region" description="Gly residues" evidence="1">
    <location>
        <begin position="73"/>
        <end position="82"/>
    </location>
</feature>
<feature type="compositionally biased region" description="Basic residues" evidence="1">
    <location>
        <begin position="83"/>
        <end position="98"/>
    </location>
</feature>
<evidence type="ECO:0000256" key="1">
    <source>
        <dbReference type="SAM" id="MobiDB-lite"/>
    </source>
</evidence>
<feature type="region of interest" description="Disordered" evidence="1">
    <location>
        <begin position="1"/>
        <end position="29"/>
    </location>
</feature>
<dbReference type="AlphaFoldDB" id="D6WUC5"/>
<evidence type="ECO:0000313" key="3">
    <source>
        <dbReference type="Proteomes" id="UP000007266"/>
    </source>
</evidence>
<reference evidence="2 3" key="1">
    <citation type="journal article" date="2008" name="Nature">
        <title>The genome of the model beetle and pest Tribolium castaneum.</title>
        <authorList>
            <consortium name="Tribolium Genome Sequencing Consortium"/>
            <person name="Richards S."/>
            <person name="Gibbs R.A."/>
            <person name="Weinstock G.M."/>
            <person name="Brown S.J."/>
            <person name="Denell R."/>
            <person name="Beeman R.W."/>
            <person name="Gibbs R."/>
            <person name="Beeman R.W."/>
            <person name="Brown S.J."/>
            <person name="Bucher G."/>
            <person name="Friedrich M."/>
            <person name="Grimmelikhuijzen C.J."/>
            <person name="Klingler M."/>
            <person name="Lorenzen M."/>
            <person name="Richards S."/>
            <person name="Roth S."/>
            <person name="Schroder R."/>
            <person name="Tautz D."/>
            <person name="Zdobnov E.M."/>
            <person name="Muzny D."/>
            <person name="Gibbs R.A."/>
            <person name="Weinstock G.M."/>
            <person name="Attaway T."/>
            <person name="Bell S."/>
            <person name="Buhay C.J."/>
            <person name="Chandrabose M.N."/>
            <person name="Chavez D."/>
            <person name="Clerk-Blankenburg K.P."/>
            <person name="Cree A."/>
            <person name="Dao M."/>
            <person name="Davis C."/>
            <person name="Chacko J."/>
            <person name="Dinh H."/>
            <person name="Dugan-Rocha S."/>
            <person name="Fowler G."/>
            <person name="Garner T.T."/>
            <person name="Garnes J."/>
            <person name="Gnirke A."/>
            <person name="Hawes A."/>
            <person name="Hernandez J."/>
            <person name="Hines S."/>
            <person name="Holder M."/>
            <person name="Hume J."/>
            <person name="Jhangiani S.N."/>
            <person name="Joshi V."/>
            <person name="Khan Z.M."/>
            <person name="Jackson L."/>
            <person name="Kovar C."/>
            <person name="Kowis A."/>
            <person name="Lee S."/>
            <person name="Lewis L.R."/>
            <person name="Margolis J."/>
            <person name="Morgan M."/>
            <person name="Nazareth L.V."/>
            <person name="Nguyen N."/>
            <person name="Okwuonu G."/>
            <person name="Parker D."/>
            <person name="Richards S."/>
            <person name="Ruiz S.J."/>
            <person name="Santibanez J."/>
            <person name="Savard J."/>
            <person name="Scherer S.E."/>
            <person name="Schneider B."/>
            <person name="Sodergren E."/>
            <person name="Tautz D."/>
            <person name="Vattahil S."/>
            <person name="Villasana D."/>
            <person name="White C.S."/>
            <person name="Wright R."/>
            <person name="Park Y."/>
            <person name="Beeman R.W."/>
            <person name="Lord J."/>
            <person name="Oppert B."/>
            <person name="Lorenzen M."/>
            <person name="Brown S."/>
            <person name="Wang L."/>
            <person name="Savard J."/>
            <person name="Tautz D."/>
            <person name="Richards S."/>
            <person name="Weinstock G."/>
            <person name="Gibbs R.A."/>
            <person name="Liu Y."/>
            <person name="Worley K."/>
            <person name="Weinstock G."/>
            <person name="Elsik C.G."/>
            <person name="Reese J.T."/>
            <person name="Elhaik E."/>
            <person name="Landan G."/>
            <person name="Graur D."/>
            <person name="Arensburger P."/>
            <person name="Atkinson P."/>
            <person name="Beeman R.W."/>
            <person name="Beidler J."/>
            <person name="Brown S.J."/>
            <person name="Demuth J.P."/>
            <person name="Drury D.W."/>
            <person name="Du Y.Z."/>
            <person name="Fujiwara H."/>
            <person name="Lorenzen M."/>
            <person name="Maselli V."/>
            <person name="Osanai M."/>
            <person name="Park Y."/>
            <person name="Robertson H.M."/>
            <person name="Tu Z."/>
            <person name="Wang J.J."/>
            <person name="Wang S."/>
            <person name="Richards S."/>
            <person name="Song H."/>
            <person name="Zhang L."/>
            <person name="Sodergren E."/>
            <person name="Werner D."/>
            <person name="Stanke M."/>
            <person name="Morgenstern B."/>
            <person name="Solovyev V."/>
            <person name="Kosarev P."/>
            <person name="Brown G."/>
            <person name="Chen H.C."/>
            <person name="Ermolaeva O."/>
            <person name="Hlavina W."/>
            <person name="Kapustin Y."/>
            <person name="Kiryutin B."/>
            <person name="Kitts P."/>
            <person name="Maglott D."/>
            <person name="Pruitt K."/>
            <person name="Sapojnikov V."/>
            <person name="Souvorov A."/>
            <person name="Mackey A.J."/>
            <person name="Waterhouse R.M."/>
            <person name="Wyder S."/>
            <person name="Zdobnov E.M."/>
            <person name="Zdobnov E.M."/>
            <person name="Wyder S."/>
            <person name="Kriventseva E.V."/>
            <person name="Kadowaki T."/>
            <person name="Bork P."/>
            <person name="Aranda M."/>
            <person name="Bao R."/>
            <person name="Beermann A."/>
            <person name="Berns N."/>
            <person name="Bolognesi R."/>
            <person name="Bonneton F."/>
            <person name="Bopp D."/>
            <person name="Brown S.J."/>
            <person name="Bucher G."/>
            <person name="Butts T."/>
            <person name="Chaumot A."/>
            <person name="Denell R.E."/>
            <person name="Ferrier D.E."/>
            <person name="Friedrich M."/>
            <person name="Gordon C.M."/>
            <person name="Jindra M."/>
            <person name="Klingler M."/>
            <person name="Lan Q."/>
            <person name="Lattorff H.M."/>
            <person name="Laudet V."/>
            <person name="von Levetsow C."/>
            <person name="Liu Z."/>
            <person name="Lutz R."/>
            <person name="Lynch J.A."/>
            <person name="da Fonseca R.N."/>
            <person name="Posnien N."/>
            <person name="Reuter R."/>
            <person name="Roth S."/>
            <person name="Savard J."/>
            <person name="Schinko J.B."/>
            <person name="Schmitt C."/>
            <person name="Schoppmeier M."/>
            <person name="Schroder R."/>
            <person name="Shippy T.D."/>
            <person name="Simonnet F."/>
            <person name="Marques-Souza H."/>
            <person name="Tautz D."/>
            <person name="Tomoyasu Y."/>
            <person name="Trauner J."/>
            <person name="Van der Zee M."/>
            <person name="Vervoort M."/>
            <person name="Wittkopp N."/>
            <person name="Wimmer E.A."/>
            <person name="Yang X."/>
            <person name="Jones A.K."/>
            <person name="Sattelle D.B."/>
            <person name="Ebert P.R."/>
            <person name="Nelson D."/>
            <person name="Scott J.G."/>
            <person name="Beeman R.W."/>
            <person name="Muthukrishnan S."/>
            <person name="Kramer K.J."/>
            <person name="Arakane Y."/>
            <person name="Beeman R.W."/>
            <person name="Zhu Q."/>
            <person name="Hogenkamp D."/>
            <person name="Dixit R."/>
            <person name="Oppert B."/>
            <person name="Jiang H."/>
            <person name="Zou Z."/>
            <person name="Marshall J."/>
            <person name="Elpidina E."/>
            <person name="Vinokurov K."/>
            <person name="Oppert C."/>
            <person name="Zou Z."/>
            <person name="Evans J."/>
            <person name="Lu Z."/>
            <person name="Zhao P."/>
            <person name="Sumathipala N."/>
            <person name="Altincicek B."/>
            <person name="Vilcinskas A."/>
            <person name="Williams M."/>
            <person name="Hultmark D."/>
            <person name="Hetru C."/>
            <person name="Jiang H."/>
            <person name="Grimmelikhuijzen C.J."/>
            <person name="Hauser F."/>
            <person name="Cazzamali G."/>
            <person name="Williamson M."/>
            <person name="Park Y."/>
            <person name="Li B."/>
            <person name="Tanaka Y."/>
            <person name="Predel R."/>
            <person name="Neupert S."/>
            <person name="Schachtner J."/>
            <person name="Verleyen P."/>
            <person name="Raible F."/>
            <person name="Bork P."/>
            <person name="Friedrich M."/>
            <person name="Walden K.K."/>
            <person name="Robertson H.M."/>
            <person name="Angeli S."/>
            <person name="Foret S."/>
            <person name="Bucher G."/>
            <person name="Schuetz S."/>
            <person name="Maleszka R."/>
            <person name="Wimmer E.A."/>
            <person name="Beeman R.W."/>
            <person name="Lorenzen M."/>
            <person name="Tomoyasu Y."/>
            <person name="Miller S.C."/>
            <person name="Grossmann D."/>
            <person name="Bucher G."/>
        </authorList>
    </citation>
    <scope>NUCLEOTIDE SEQUENCE [LARGE SCALE GENOMIC DNA]</scope>
    <source>
        <strain evidence="2 3">Georgia GA2</strain>
    </source>
</reference>
<keyword evidence="3" id="KW-1185">Reference proteome</keyword>
<name>D6WUC5_TRICA</name>
<gene>
    <name evidence="2" type="primary">GLEAN_10582</name>
    <name evidence="2" type="ORF">TcasGA2_TC010582</name>
</gene>